<sequence>MSNTPFRLMLRYQQNVSDCITEQAASIPSIFEGSFKPFIKPAHKIRGVDWSLFLQFIVPTLVAEQIEFQEHESRRQGRSKPDEEVKAVLDALY</sequence>
<protein>
    <submittedName>
        <fullName evidence="1">Uncharacterized protein</fullName>
    </submittedName>
</protein>
<feature type="non-terminal residue" evidence="1">
    <location>
        <position position="93"/>
    </location>
</feature>
<accession>A0A1C7MU19</accession>
<evidence type="ECO:0000313" key="1">
    <source>
        <dbReference type="EMBL" id="OBZ80322.1"/>
    </source>
</evidence>
<evidence type="ECO:0000313" key="2">
    <source>
        <dbReference type="Proteomes" id="UP000093000"/>
    </source>
</evidence>
<dbReference type="OrthoDB" id="2289822at2759"/>
<gene>
    <name evidence="1" type="ORF">A0J61_11629</name>
</gene>
<proteinExistence type="predicted"/>
<keyword evidence="2" id="KW-1185">Reference proteome</keyword>
<dbReference type="InParanoid" id="A0A1C7MU19"/>
<reference evidence="1 2" key="1">
    <citation type="submission" date="2016-03" db="EMBL/GenBank/DDBJ databases">
        <title>Choanephora cucurbitarum.</title>
        <authorList>
            <person name="Min B."/>
            <person name="Park H."/>
            <person name="Park J.-H."/>
            <person name="Shin H.-D."/>
            <person name="Choi I.-G."/>
        </authorList>
    </citation>
    <scope>NUCLEOTIDE SEQUENCE [LARGE SCALE GENOMIC DNA]</scope>
    <source>
        <strain evidence="1 2">KUS-F28377</strain>
    </source>
</reference>
<dbReference type="AlphaFoldDB" id="A0A1C7MU19"/>
<organism evidence="1 2">
    <name type="scientific">Choanephora cucurbitarum</name>
    <dbReference type="NCBI Taxonomy" id="101091"/>
    <lineage>
        <taxon>Eukaryota</taxon>
        <taxon>Fungi</taxon>
        <taxon>Fungi incertae sedis</taxon>
        <taxon>Mucoromycota</taxon>
        <taxon>Mucoromycotina</taxon>
        <taxon>Mucoromycetes</taxon>
        <taxon>Mucorales</taxon>
        <taxon>Mucorineae</taxon>
        <taxon>Choanephoraceae</taxon>
        <taxon>Choanephoroideae</taxon>
        <taxon>Choanephora</taxon>
    </lineage>
</organism>
<dbReference type="EMBL" id="LUGH01002276">
    <property type="protein sequence ID" value="OBZ80322.1"/>
    <property type="molecule type" value="Genomic_DNA"/>
</dbReference>
<dbReference type="Proteomes" id="UP000093000">
    <property type="component" value="Unassembled WGS sequence"/>
</dbReference>
<comment type="caution">
    <text evidence="1">The sequence shown here is derived from an EMBL/GenBank/DDBJ whole genome shotgun (WGS) entry which is preliminary data.</text>
</comment>
<name>A0A1C7MU19_9FUNG</name>